<evidence type="ECO:0000256" key="1">
    <source>
        <dbReference type="SAM" id="MobiDB-lite"/>
    </source>
</evidence>
<feature type="compositionally biased region" description="Polar residues" evidence="1">
    <location>
        <begin position="224"/>
        <end position="252"/>
    </location>
</feature>
<organism evidence="2 3">
    <name type="scientific">Halteria grandinella</name>
    <dbReference type="NCBI Taxonomy" id="5974"/>
    <lineage>
        <taxon>Eukaryota</taxon>
        <taxon>Sar</taxon>
        <taxon>Alveolata</taxon>
        <taxon>Ciliophora</taxon>
        <taxon>Intramacronucleata</taxon>
        <taxon>Spirotrichea</taxon>
        <taxon>Stichotrichia</taxon>
        <taxon>Sporadotrichida</taxon>
        <taxon>Halteriidae</taxon>
        <taxon>Halteria</taxon>
    </lineage>
</organism>
<accession>A0A8J8NY34</accession>
<dbReference type="PANTHER" id="PTHR38899:SF1">
    <property type="entry name" value="PROTEIN KINASE"/>
    <property type="match status" value="1"/>
</dbReference>
<name>A0A8J8NY34_HALGN</name>
<comment type="caution">
    <text evidence="2">The sequence shown here is derived from an EMBL/GenBank/DDBJ whole genome shotgun (WGS) entry which is preliminary data.</text>
</comment>
<sequence>MGNHPPKGEGGAAGSQDPNALKKFSKRDMLIIQEHQRNKLKSKGVLVKSGLSESFGSGMNKSSSQRDLAKTMNAGTAAHSFGLESRRERGVTPTGMHESYHGGGASYDPLLSESRGALYSHRGTVAAGGQTGSLTKKMTDQGPAPRKGSVDRKQRKMTYDETGDDNINDVFEQILEDRDTINELGANTSESAKQGAILKQYYMKGSIAKGKPSLPQAVKDEVSSQKNSSDSGSARSSTKGGLDAQTNASSAPKSKFNVRFTKHLKNIKNEASRKSSCGDDTSSATSHFQVNNFLSASLNTKEGVADDGFEFDDEGLAFDNIPPMSSDGMYNCDIQAEGANPDQDEKAKNNELAEDEHEDLVLDRGTDYKMVSIMRQKRPAVYIQGDDINPSTPVLPTIEEEAPGRWTAALPKFGEGDYLQGSQRKGSQSSEGGMAQEQAVEESTRIHGHADNNWHRQRLMQRLAQNRIYDPTGYKPKTYQTMIIWDWDDTLMASTFLSPYQSRILEPNVRARLAKQGQQQLDQLQDLVIKLLRKSVAQGKTYIITNAGQGWVELSSGKFLPKLYKEIIQNSKQNGVNIISARALFEKQMPNGFKEWKFRTFNMLGETMNKDLITNIVAIGDSQIEIDAATQLSESFKVSCLKTVKLKEQPNIVELIRQVELIHNQFEEICCCAKNLTIRLQKVQEDPNKPQAQPGAAQ</sequence>
<keyword evidence="3" id="KW-1185">Reference proteome</keyword>
<feature type="region of interest" description="Disordered" evidence="1">
    <location>
        <begin position="1"/>
        <end position="28"/>
    </location>
</feature>
<feature type="region of interest" description="Disordered" evidence="1">
    <location>
        <begin position="417"/>
        <end position="449"/>
    </location>
</feature>
<dbReference type="AlphaFoldDB" id="A0A8J8NY34"/>
<reference evidence="2" key="1">
    <citation type="submission" date="2019-06" db="EMBL/GenBank/DDBJ databases">
        <authorList>
            <person name="Zheng W."/>
        </authorList>
    </citation>
    <scope>NUCLEOTIDE SEQUENCE</scope>
    <source>
        <strain evidence="2">QDHG01</strain>
    </source>
</reference>
<dbReference type="Proteomes" id="UP000785679">
    <property type="component" value="Unassembled WGS sequence"/>
</dbReference>
<proteinExistence type="predicted"/>
<dbReference type="PANTHER" id="PTHR38899">
    <property type="entry name" value="DOMAIN OOKINETE PROTEIN, PUTATIVE-RELATED"/>
    <property type="match status" value="1"/>
</dbReference>
<protein>
    <submittedName>
        <fullName evidence="2">Uncharacterized protein</fullName>
    </submittedName>
</protein>
<feature type="compositionally biased region" description="Polar residues" evidence="1">
    <location>
        <begin position="420"/>
        <end position="431"/>
    </location>
</feature>
<feature type="region of interest" description="Disordered" evidence="1">
    <location>
        <begin position="336"/>
        <end position="356"/>
    </location>
</feature>
<dbReference type="EMBL" id="RRYP01004913">
    <property type="protein sequence ID" value="TNV82470.1"/>
    <property type="molecule type" value="Genomic_DNA"/>
</dbReference>
<dbReference type="OrthoDB" id="166018at2759"/>
<feature type="region of interest" description="Disordered" evidence="1">
    <location>
        <begin position="210"/>
        <end position="255"/>
    </location>
</feature>
<feature type="region of interest" description="Disordered" evidence="1">
    <location>
        <begin position="128"/>
        <end position="164"/>
    </location>
</feature>
<evidence type="ECO:0000313" key="2">
    <source>
        <dbReference type="EMBL" id="TNV82470.1"/>
    </source>
</evidence>
<evidence type="ECO:0000313" key="3">
    <source>
        <dbReference type="Proteomes" id="UP000785679"/>
    </source>
</evidence>
<gene>
    <name evidence="2" type="ORF">FGO68_gene1977</name>
</gene>